<gene>
    <name evidence="2" type="ORF">LI90_575</name>
</gene>
<dbReference type="Proteomes" id="UP000070188">
    <property type="component" value="Unassembled WGS sequence"/>
</dbReference>
<evidence type="ECO:0000313" key="3">
    <source>
        <dbReference type="Proteomes" id="UP000070188"/>
    </source>
</evidence>
<keyword evidence="3" id="KW-1185">Reference proteome</keyword>
<feature type="region of interest" description="Disordered" evidence="1">
    <location>
        <begin position="1"/>
        <end position="39"/>
    </location>
</feature>
<reference evidence="3" key="1">
    <citation type="submission" date="2015-04" db="EMBL/GenBank/DDBJ databases">
        <title>Physiological reanalysis, assessment of diazotrophy, and genome sequences of multiple isolates of Streptomyces thermoautotrophicus.</title>
        <authorList>
            <person name="MacKellar D.C."/>
            <person name="Lieber L."/>
            <person name="Norman J."/>
            <person name="Bolger A."/>
            <person name="Tobin C."/>
            <person name="Murray J.W."/>
            <person name="Chang R."/>
            <person name="Ford T."/>
            <person name="Nguyen P.Q."/>
            <person name="Woodward J."/>
            <person name="Permingeat H."/>
            <person name="Joshi N.S."/>
            <person name="Silver P.A."/>
            <person name="Usadel B."/>
            <person name="Rutherford A.W."/>
            <person name="Friesen M."/>
            <person name="Prell J."/>
        </authorList>
    </citation>
    <scope>NUCLEOTIDE SEQUENCE [LARGE SCALE GENOMIC DNA]</scope>
    <source>
        <strain evidence="3">H1</strain>
    </source>
</reference>
<evidence type="ECO:0000256" key="1">
    <source>
        <dbReference type="SAM" id="MobiDB-lite"/>
    </source>
</evidence>
<sequence>MEPESDRPHVGNGTRPGGLPGWEPPGEQLDGEIVEAARG</sequence>
<organism evidence="2 3">
    <name type="scientific">Carbonactinospora thermoautotrophica</name>
    <dbReference type="NCBI Taxonomy" id="1469144"/>
    <lineage>
        <taxon>Bacteria</taxon>
        <taxon>Bacillati</taxon>
        <taxon>Actinomycetota</taxon>
        <taxon>Actinomycetes</taxon>
        <taxon>Kitasatosporales</taxon>
        <taxon>Carbonactinosporaceae</taxon>
        <taxon>Carbonactinospora</taxon>
    </lineage>
</organism>
<proteinExistence type="predicted"/>
<dbReference type="AlphaFoldDB" id="A0A132MMI7"/>
<dbReference type="STRING" id="1469144.LI90_575"/>
<protein>
    <submittedName>
        <fullName evidence="2">Uncharacterized protein</fullName>
    </submittedName>
</protein>
<evidence type="ECO:0000313" key="2">
    <source>
        <dbReference type="EMBL" id="KWW98945.1"/>
    </source>
</evidence>
<name>A0A132MMI7_9ACTN</name>
<comment type="caution">
    <text evidence="2">The sequence shown here is derived from an EMBL/GenBank/DDBJ whole genome shotgun (WGS) entry which is preliminary data.</text>
</comment>
<accession>A0A132MMI7</accession>
<dbReference type="EMBL" id="LAXD01000001">
    <property type="protein sequence ID" value="KWW98945.1"/>
    <property type="molecule type" value="Genomic_DNA"/>
</dbReference>